<dbReference type="SUPFAM" id="SSF52540">
    <property type="entry name" value="P-loop containing nucleoside triphosphate hydrolases"/>
    <property type="match status" value="1"/>
</dbReference>
<keyword evidence="9" id="KW-0206">Cytoskeleton</keyword>
<dbReference type="Gene3D" id="3.40.850.10">
    <property type="entry name" value="Kinesin motor domain"/>
    <property type="match status" value="1"/>
</dbReference>
<dbReference type="Gene3D" id="1.10.287.1490">
    <property type="match status" value="1"/>
</dbReference>
<keyword evidence="4" id="KW-0493">Microtubule</keyword>
<dbReference type="PROSITE" id="PS00411">
    <property type="entry name" value="KINESIN_MOTOR_1"/>
    <property type="match status" value="1"/>
</dbReference>
<dbReference type="GO" id="GO:0070938">
    <property type="term" value="C:contractile ring"/>
    <property type="evidence" value="ECO:0007669"/>
    <property type="project" value="Ensembl"/>
</dbReference>
<dbReference type="GO" id="GO:0050699">
    <property type="term" value="F:WW domain binding"/>
    <property type="evidence" value="ECO:0007669"/>
    <property type="project" value="Ensembl"/>
</dbReference>
<dbReference type="GO" id="GO:1903438">
    <property type="term" value="P:positive regulation of mitotic cytokinetic process"/>
    <property type="evidence" value="ECO:0007669"/>
    <property type="project" value="Ensembl"/>
</dbReference>
<dbReference type="GO" id="GO:0007018">
    <property type="term" value="P:microtubule-based movement"/>
    <property type="evidence" value="ECO:0007669"/>
    <property type="project" value="InterPro"/>
</dbReference>
<evidence type="ECO:0000256" key="7">
    <source>
        <dbReference type="ARBA" id="ARBA00023054"/>
    </source>
</evidence>
<evidence type="ECO:0000313" key="14">
    <source>
        <dbReference type="Ensembl" id="ENSCPRP00005025615.1"/>
    </source>
</evidence>
<feature type="compositionally biased region" description="Polar residues" evidence="12">
    <location>
        <begin position="1645"/>
        <end position="1660"/>
    </location>
</feature>
<feature type="region of interest" description="Disordered" evidence="12">
    <location>
        <begin position="1607"/>
        <end position="1709"/>
    </location>
</feature>
<feature type="binding site" evidence="10">
    <location>
        <begin position="156"/>
        <end position="163"/>
    </location>
    <ligand>
        <name>ATP</name>
        <dbReference type="ChEBI" id="CHEBI:30616"/>
    </ligand>
</feature>
<dbReference type="InterPro" id="IPR019821">
    <property type="entry name" value="Kinesin_motor_CS"/>
</dbReference>
<dbReference type="GO" id="GO:0005813">
    <property type="term" value="C:centrosome"/>
    <property type="evidence" value="ECO:0007669"/>
    <property type="project" value="Ensembl"/>
</dbReference>
<name>A0A7M4FL74_CROPO</name>
<keyword evidence="7 11" id="KW-0175">Coiled coil</keyword>
<dbReference type="GO" id="GO:0005876">
    <property type="term" value="C:spindle microtubule"/>
    <property type="evidence" value="ECO:0007669"/>
    <property type="project" value="TreeGrafter"/>
</dbReference>
<dbReference type="GO" id="GO:0036064">
    <property type="term" value="C:ciliary basal body"/>
    <property type="evidence" value="ECO:0007669"/>
    <property type="project" value="Ensembl"/>
</dbReference>
<dbReference type="GO" id="GO:0005524">
    <property type="term" value="F:ATP binding"/>
    <property type="evidence" value="ECO:0007669"/>
    <property type="project" value="UniProtKB-UniRule"/>
</dbReference>
<dbReference type="GO" id="GO:0051231">
    <property type="term" value="P:spindle elongation"/>
    <property type="evidence" value="ECO:0007669"/>
    <property type="project" value="TreeGrafter"/>
</dbReference>
<keyword evidence="15" id="KW-1185">Reference proteome</keyword>
<evidence type="ECO:0000256" key="1">
    <source>
        <dbReference type="ARBA" id="ARBA00004186"/>
    </source>
</evidence>
<dbReference type="GO" id="GO:2000114">
    <property type="term" value="P:regulation of establishment of cell polarity"/>
    <property type="evidence" value="ECO:0007669"/>
    <property type="project" value="Ensembl"/>
</dbReference>
<evidence type="ECO:0000256" key="10">
    <source>
        <dbReference type="PROSITE-ProRule" id="PRU00283"/>
    </source>
</evidence>
<keyword evidence="8 10" id="KW-0505">Motor protein</keyword>
<feature type="coiled-coil region" evidence="11">
    <location>
        <begin position="1097"/>
        <end position="1131"/>
    </location>
</feature>
<evidence type="ECO:0000256" key="4">
    <source>
        <dbReference type="ARBA" id="ARBA00022701"/>
    </source>
</evidence>
<dbReference type="InterPro" id="IPR001752">
    <property type="entry name" value="Kinesin_motor_dom"/>
</dbReference>
<dbReference type="GO" id="GO:0016887">
    <property type="term" value="F:ATP hydrolysis activity"/>
    <property type="evidence" value="ECO:0007669"/>
    <property type="project" value="Ensembl"/>
</dbReference>
<feature type="region of interest" description="Disordered" evidence="12">
    <location>
        <begin position="541"/>
        <end position="572"/>
    </location>
</feature>
<proteinExistence type="inferred from homology"/>
<dbReference type="CTD" id="9585"/>
<evidence type="ECO:0000256" key="12">
    <source>
        <dbReference type="SAM" id="MobiDB-lite"/>
    </source>
</evidence>
<dbReference type="RefSeq" id="XP_019411701.1">
    <property type="nucleotide sequence ID" value="XM_019556156.1"/>
</dbReference>
<feature type="region of interest" description="Disordered" evidence="12">
    <location>
        <begin position="1260"/>
        <end position="1285"/>
    </location>
</feature>
<dbReference type="GO" id="GO:0090307">
    <property type="term" value="P:mitotic spindle assembly"/>
    <property type="evidence" value="ECO:0007669"/>
    <property type="project" value="TreeGrafter"/>
</dbReference>
<feature type="compositionally biased region" description="Basic and acidic residues" evidence="12">
    <location>
        <begin position="1607"/>
        <end position="1616"/>
    </location>
</feature>
<dbReference type="GO" id="GO:0048812">
    <property type="term" value="P:neuron projection morphogenesis"/>
    <property type="evidence" value="ECO:0007669"/>
    <property type="project" value="Ensembl"/>
</dbReference>
<comment type="similarity">
    <text evidence="10">Belongs to the TRAFAC class myosin-kinesin ATPase superfamily. Kinesin family.</text>
</comment>
<dbReference type="InterPro" id="IPR047149">
    <property type="entry name" value="KIF11-like"/>
</dbReference>
<dbReference type="GO" id="GO:0048471">
    <property type="term" value="C:perinuclear region of cytoplasm"/>
    <property type="evidence" value="ECO:0007669"/>
    <property type="project" value="Ensembl"/>
</dbReference>
<reference evidence="14" key="2">
    <citation type="submission" date="2025-09" db="UniProtKB">
        <authorList>
            <consortium name="Ensembl"/>
        </authorList>
    </citation>
    <scope>IDENTIFICATION</scope>
</reference>
<dbReference type="Proteomes" id="UP000594220">
    <property type="component" value="Unplaced"/>
</dbReference>
<protein>
    <submittedName>
        <fullName evidence="14">Kinesin family member 20B</fullName>
    </submittedName>
</protein>
<dbReference type="CDD" id="cd21786">
    <property type="entry name" value="RBD_KIF20B"/>
    <property type="match status" value="1"/>
</dbReference>
<dbReference type="GO" id="GO:2001224">
    <property type="term" value="P:positive regulation of neuron migration"/>
    <property type="evidence" value="ECO:0007669"/>
    <property type="project" value="Ensembl"/>
</dbReference>
<dbReference type="InterPro" id="IPR036961">
    <property type="entry name" value="Kinesin_motor_dom_sf"/>
</dbReference>
<dbReference type="SMART" id="SM00129">
    <property type="entry name" value="KISc"/>
    <property type="match status" value="1"/>
</dbReference>
<dbReference type="GO" id="GO:0005654">
    <property type="term" value="C:nucleoplasm"/>
    <property type="evidence" value="ECO:0007669"/>
    <property type="project" value="Ensembl"/>
</dbReference>
<evidence type="ECO:0000256" key="8">
    <source>
        <dbReference type="ARBA" id="ARBA00023175"/>
    </source>
</evidence>
<organism evidence="14 15">
    <name type="scientific">Crocodylus porosus</name>
    <name type="common">Saltwater crocodile</name>
    <name type="synonym">Estuarine crocodile</name>
    <dbReference type="NCBI Taxonomy" id="8502"/>
    <lineage>
        <taxon>Eukaryota</taxon>
        <taxon>Metazoa</taxon>
        <taxon>Chordata</taxon>
        <taxon>Craniata</taxon>
        <taxon>Vertebrata</taxon>
        <taxon>Euteleostomi</taxon>
        <taxon>Archelosauria</taxon>
        <taxon>Archosauria</taxon>
        <taxon>Crocodylia</taxon>
        <taxon>Longirostres</taxon>
        <taxon>Crocodylidae</taxon>
        <taxon>Crocodylus</taxon>
    </lineage>
</organism>
<dbReference type="PRINTS" id="PR00380">
    <property type="entry name" value="KINESINHEAVY"/>
</dbReference>
<dbReference type="PANTHER" id="PTHR47970:SF29">
    <property type="entry name" value="KINESIN FAMILY MEMBER 20B"/>
    <property type="match status" value="1"/>
</dbReference>
<keyword evidence="6 10" id="KW-0067">ATP-binding</keyword>
<feature type="coiled-coil region" evidence="11">
    <location>
        <begin position="1517"/>
        <end position="1551"/>
    </location>
</feature>
<dbReference type="GO" id="GO:0042803">
    <property type="term" value="F:protein homodimerization activity"/>
    <property type="evidence" value="ECO:0007669"/>
    <property type="project" value="Ensembl"/>
</dbReference>
<feature type="coiled-coil region" evidence="11">
    <location>
        <begin position="729"/>
        <end position="819"/>
    </location>
</feature>
<feature type="domain" description="Kinesin motor" evidence="13">
    <location>
        <begin position="61"/>
        <end position="476"/>
    </location>
</feature>
<evidence type="ECO:0000256" key="6">
    <source>
        <dbReference type="ARBA" id="ARBA00022840"/>
    </source>
</evidence>
<feature type="region of interest" description="Disordered" evidence="12">
    <location>
        <begin position="855"/>
        <end position="874"/>
    </location>
</feature>
<dbReference type="Ensembl" id="ENSCPRT00005029903.1">
    <property type="protein sequence ID" value="ENSCPRP00005025615.1"/>
    <property type="gene ID" value="ENSCPRG00005017756.1"/>
</dbReference>
<dbReference type="GeneTree" id="ENSGT00940000155989"/>
<dbReference type="PANTHER" id="PTHR47970">
    <property type="entry name" value="KINESIN-LIKE PROTEIN KIF11"/>
    <property type="match status" value="1"/>
</dbReference>
<evidence type="ECO:0000256" key="2">
    <source>
        <dbReference type="ARBA" id="ARBA00022490"/>
    </source>
</evidence>
<dbReference type="GO" id="GO:0008017">
    <property type="term" value="F:microtubule binding"/>
    <property type="evidence" value="ECO:0007669"/>
    <property type="project" value="Ensembl"/>
</dbReference>
<evidence type="ECO:0000259" key="13">
    <source>
        <dbReference type="PROSITE" id="PS50067"/>
    </source>
</evidence>
<evidence type="ECO:0000256" key="3">
    <source>
        <dbReference type="ARBA" id="ARBA00022553"/>
    </source>
</evidence>
<evidence type="ECO:0000256" key="5">
    <source>
        <dbReference type="ARBA" id="ARBA00022741"/>
    </source>
</evidence>
<dbReference type="GO" id="GO:1990023">
    <property type="term" value="C:mitotic spindle midzone"/>
    <property type="evidence" value="ECO:0007669"/>
    <property type="project" value="Ensembl"/>
</dbReference>
<evidence type="ECO:0000313" key="15">
    <source>
        <dbReference type="Proteomes" id="UP000594220"/>
    </source>
</evidence>
<dbReference type="GO" id="GO:0035372">
    <property type="term" value="P:protein localization to microtubule"/>
    <property type="evidence" value="ECO:0007669"/>
    <property type="project" value="Ensembl"/>
</dbReference>
<dbReference type="Pfam" id="PF00225">
    <property type="entry name" value="Kinesin"/>
    <property type="match status" value="1"/>
</dbReference>
<dbReference type="GO" id="GO:0030496">
    <property type="term" value="C:midbody"/>
    <property type="evidence" value="ECO:0007669"/>
    <property type="project" value="Ensembl"/>
</dbReference>
<keyword evidence="3" id="KW-0597">Phosphoprotein</keyword>
<dbReference type="GO" id="GO:0005829">
    <property type="term" value="C:cytosol"/>
    <property type="evidence" value="ECO:0007669"/>
    <property type="project" value="Ensembl"/>
</dbReference>
<sequence>MEPVLDTETIFRPSYIASVELPLRTGPVSVEDIKTNLSDEFSLAASSLNISQPNSFECKEHVQVYLRIRPFTSSEKEQEFQECVSIQDSTSVILKAPKNSMACRLSEKNMGQMLQKFMFSHVFGPETTQEEFFEGTMKQPVQDFLEGHSRLIFTYGVTNAGKTYTFHGTEDDVGILPRTMDMLFKRVCGKMYPEMDLKPHRCRDYIKLTKEQMKEEIAFKNSILRLTKEVDSQNSNYSKTSDESEDLEEIIQESEQSITTEGSHVKFSLWVSFCEIYNECIYDLLFPITNDKKRKLLRLAQDIKGCSYVRDLQWVQISNAKEAFRLLKLGLKHQSIACTKLNTCSSRSHSIFTIKILRIEDSKKPLVTQVSELVLCDLAGSERCTKTRNEGDRLKESGNINTSLLILGKCINALRNSQQSKLQQHIPFRESKLTHFLQGFFNGRGKVHMIVNISQHASAYDETLNVLKFSTVAQKILVLDSYNPPQEQSFGQKSVREAPFVSDTNTKMQVARKRATIFWDRSLEDVMEDDDCITHDNETQAEQEMVKEMPKAEEERDKSIEMPKEKMEDHEGSEIVIGKEEYLRLLNIIEDLKNKLISERKDKLLLELKIREEVTQEFTQYFAQQGNDFRVALNRERELLEETSEKRLEIYKDLVTEYVKIPDEGEKIKDATSNEQAATLEEDNNVVPKSCIYLEGIIDSLENDVTDIKKQAEVVHSYIVSLQDPQEAIAWLEKQFKEVTTELTKTKEELTQRTKELNIQVAKLSEYTQQLNETTEKMTTKNKQIQELIHITEQKDDVIAKLQDLISHLEATLKNYDSDVTTIKKEIAKEHINKRIQGIELSELVENVLEVGRKRRSENKLTQEEEPPTKRGCIQNKCKDDALEQTMLKELKQNISEKHAEVLALKERYENLECQLTVLKEELKNEKTEKEGISEQIAGLHLQLSRKEEKVFSLSEELQQCQANYEKIVFELEAQKGINKEQEKKIKQMTIEIETTSQNIREKASQIKTMQSKIEKVCKLDLESHTVDVDLVNLRDFLEYSPKNTPEKTQMHSLCLDLHVSNTPDLGQESSFYCSVEDIWEECKKIIEISSRKSHKIQELLQQVEYLQKQVSDAGNENSQLKLKLNEITNQGNLFLKEKDILVDQLRKQLQEDTLDSEKHIVEHCRTIMCLEKQISDYKTKIKELESLLEVYRAKDDNAATLKNMLKKKDSVILKIESNVRDLEEKCKNSDKKIKELNDQEIKLKEEVLQLKDNLKTTEQSLQEKEREDERKKEATEQLSKDLSESSSVIQHLNVDLQRKDEEYADLKEKLAEAKKQIQQVQKEVCTMRSEENSLRNKVNELEKTKNRLVDKLDIKQRTIQQLKEQLNNEKMEEILKQYDNACKDLCAKKKIIEDMRLTLKEQEETQMEQDQVLEAKLEENERLVSELEEWKQKYKELEKQHSGNEQQIISKCEEESIDVRGEQIKLQERLKESEEKYKADRKKWLEEKMGLITQVKEAENLRNKEMRRFAEDRERYVKQQTEMERLTAQLAEKDNNLQKWREERDQVVKALEVQLKTLPFNNVQKDKEREELKQITLKGSGKEYEIAIEQLRRELAERDDLINKLKQPTCHENRKSARVPLLPKQSLSKIDESSHSQQDHSDTVLDSSEVSTENGQTSRFPKPEMEIKFTPLQPNKMEVKHQGSALPVTVKMSKTRRKRKSDEMDEVC</sequence>
<feature type="compositionally biased region" description="Basic and acidic residues" evidence="12">
    <location>
        <begin position="1630"/>
        <end position="1644"/>
    </location>
</feature>
<accession>A0A7M4FL74</accession>
<gene>
    <name evidence="14" type="primary">KIF20B</name>
</gene>
<dbReference type="OMA" id="WSLKATY"/>
<feature type="compositionally biased region" description="Basic and acidic residues" evidence="12">
    <location>
        <begin position="858"/>
        <end position="869"/>
    </location>
</feature>
<feature type="compositionally biased region" description="Basic and acidic residues" evidence="12">
    <location>
        <begin position="1260"/>
        <end position="1284"/>
    </location>
</feature>
<evidence type="ECO:0000256" key="11">
    <source>
        <dbReference type="SAM" id="Coils"/>
    </source>
</evidence>
<evidence type="ECO:0000256" key="9">
    <source>
        <dbReference type="ARBA" id="ARBA00023212"/>
    </source>
</evidence>
<dbReference type="GO" id="GO:0097431">
    <property type="term" value="C:mitotic spindle pole"/>
    <property type="evidence" value="ECO:0007669"/>
    <property type="project" value="Ensembl"/>
</dbReference>
<dbReference type="GO" id="GO:0045171">
    <property type="term" value="C:intercellular bridge"/>
    <property type="evidence" value="ECO:0007669"/>
    <property type="project" value="Ensembl"/>
</dbReference>
<dbReference type="GeneID" id="109324212"/>
<comment type="subcellular location">
    <subcellularLocation>
        <location evidence="1">Cytoplasm</location>
        <location evidence="1">Cytoskeleton</location>
        <location evidence="1">Spindle</location>
    </subcellularLocation>
</comment>
<dbReference type="InterPro" id="IPR027417">
    <property type="entry name" value="P-loop_NTPase"/>
</dbReference>
<dbReference type="GO" id="GO:0001843">
    <property type="term" value="P:neural tube closure"/>
    <property type="evidence" value="ECO:0007669"/>
    <property type="project" value="Ensembl"/>
</dbReference>
<dbReference type="OrthoDB" id="123929at2759"/>
<reference evidence="14" key="1">
    <citation type="submission" date="2025-08" db="UniProtKB">
        <authorList>
            <consortium name="Ensembl"/>
        </authorList>
    </citation>
    <scope>IDENTIFICATION</scope>
</reference>
<dbReference type="GO" id="GO:0008284">
    <property type="term" value="P:positive regulation of cell population proliferation"/>
    <property type="evidence" value="ECO:0007669"/>
    <property type="project" value="Ensembl"/>
</dbReference>
<dbReference type="GO" id="GO:0008574">
    <property type="term" value="F:plus-end-directed microtubule motor activity"/>
    <property type="evidence" value="ECO:0007669"/>
    <property type="project" value="Ensembl"/>
</dbReference>
<dbReference type="GO" id="GO:0005730">
    <property type="term" value="C:nucleolus"/>
    <property type="evidence" value="ECO:0007669"/>
    <property type="project" value="Ensembl"/>
</dbReference>
<feature type="coiled-coil region" evidence="11">
    <location>
        <begin position="888"/>
        <end position="999"/>
    </location>
</feature>
<keyword evidence="2" id="KW-0963">Cytoplasm</keyword>
<dbReference type="GO" id="GO:0090316">
    <property type="term" value="P:positive regulation of intracellular protein transport"/>
    <property type="evidence" value="ECO:0007669"/>
    <property type="project" value="Ensembl"/>
</dbReference>
<dbReference type="PROSITE" id="PS50067">
    <property type="entry name" value="KINESIN_MOTOR_2"/>
    <property type="match status" value="1"/>
</dbReference>
<keyword evidence="5 10" id="KW-0547">Nucleotide-binding</keyword>